<evidence type="ECO:0000256" key="1">
    <source>
        <dbReference type="SAM" id="Phobius"/>
    </source>
</evidence>
<dbReference type="AlphaFoldDB" id="X1VY14"/>
<feature type="non-terminal residue" evidence="2">
    <location>
        <position position="1"/>
    </location>
</feature>
<accession>X1VY14</accession>
<keyword evidence="1" id="KW-0812">Transmembrane</keyword>
<feature type="non-terminal residue" evidence="2">
    <location>
        <position position="127"/>
    </location>
</feature>
<evidence type="ECO:0000313" key="2">
    <source>
        <dbReference type="EMBL" id="GAJ16880.1"/>
    </source>
</evidence>
<keyword evidence="1" id="KW-1133">Transmembrane helix</keyword>
<sequence>DASSGFRAFSREAALKLNIFSKHTYTHETLIQAANMGLKIIEIPVIFRKREGKSKLISGLFSHIKKSMITITSTFLKYNALKVFFTSGLISFIAGFILGLKYIYVILTGQPGSHIQSLILAAVLLII</sequence>
<proteinExistence type="predicted"/>
<protein>
    <recommendedName>
        <fullName evidence="3">Glycosyltransferase 2-like domain-containing protein</fullName>
    </recommendedName>
</protein>
<comment type="caution">
    <text evidence="2">The sequence shown here is derived from an EMBL/GenBank/DDBJ whole genome shotgun (WGS) entry which is preliminary data.</text>
</comment>
<keyword evidence="1" id="KW-0472">Membrane</keyword>
<feature type="transmembrane region" description="Helical" evidence="1">
    <location>
        <begin position="75"/>
        <end position="97"/>
    </location>
</feature>
<organism evidence="2">
    <name type="scientific">marine sediment metagenome</name>
    <dbReference type="NCBI Taxonomy" id="412755"/>
    <lineage>
        <taxon>unclassified sequences</taxon>
        <taxon>metagenomes</taxon>
        <taxon>ecological metagenomes</taxon>
    </lineage>
</organism>
<evidence type="ECO:0008006" key="3">
    <source>
        <dbReference type="Google" id="ProtNLM"/>
    </source>
</evidence>
<gene>
    <name evidence="2" type="ORF">S12H4_60911</name>
</gene>
<dbReference type="EMBL" id="BARW01040234">
    <property type="protein sequence ID" value="GAJ16880.1"/>
    <property type="molecule type" value="Genomic_DNA"/>
</dbReference>
<name>X1VY14_9ZZZZ</name>
<dbReference type="SUPFAM" id="SSF53448">
    <property type="entry name" value="Nucleotide-diphospho-sugar transferases"/>
    <property type="match status" value="1"/>
</dbReference>
<dbReference type="InterPro" id="IPR029044">
    <property type="entry name" value="Nucleotide-diphossugar_trans"/>
</dbReference>
<reference evidence="2" key="1">
    <citation type="journal article" date="2014" name="Front. Microbiol.">
        <title>High frequency of phylogenetically diverse reductive dehalogenase-homologous genes in deep subseafloor sedimentary metagenomes.</title>
        <authorList>
            <person name="Kawai M."/>
            <person name="Futagami T."/>
            <person name="Toyoda A."/>
            <person name="Takaki Y."/>
            <person name="Nishi S."/>
            <person name="Hori S."/>
            <person name="Arai W."/>
            <person name="Tsubouchi T."/>
            <person name="Morono Y."/>
            <person name="Uchiyama I."/>
            <person name="Ito T."/>
            <person name="Fujiyama A."/>
            <person name="Inagaki F."/>
            <person name="Takami H."/>
        </authorList>
    </citation>
    <scope>NUCLEOTIDE SEQUENCE</scope>
    <source>
        <strain evidence="2">Expedition CK06-06</strain>
    </source>
</reference>